<protein>
    <submittedName>
        <fullName evidence="1">Uncharacterized protein</fullName>
    </submittedName>
</protein>
<sequence>MTFDYHNATIGYRLSVADLALAEIPQLPASPRRGGNEQIDITKCAGAAIENGISTLASGGVAQWWMTIVVQVQHECMADASEPISDASREMNSTCCNIPIRHGSTDRRSGFSSIYVSKFQPVGWNWLYCVTLVEQSLTVRGRNIFISLRNEFHVAVKVWKLRRHLKDVGGIFGIKLSLPNFPSLYPSIYALGSSNPFCYKIPTQPTAFYNRLRQGEASIAVTAVANLIFMVSVSIIGYSTYVYICRSRSPLAKILKVHWVHDRCDLIEPTKSRAGTGAFGIWGAKPVHIRGYFAPFREKERSFEDLLPKHAETRESLGILGAMLSVAMDIATAFLFGFTAIFKAAPHTHSFPRKKLGIRITPKSLASIRAKEYIVYEQLFASPILRDVEISRNENTAIAPKMKDSTRNKTECCGAVVGHETSGMNSDPCSLDALQTRNGWMSPCLTNFPYSMPTSRKAQTCLMPERGNIQLGSYTHIPGGVRALLGPVASTRIQKYIRDRIRSYLIGGGHSVVEVRFALGPISLCTASGLYTVSTTRPANHGVFTTSEPATLVIPWAGVPGADGSRKLWKLGSCGGELSQLAQPIGERRGEAPTGAEPLIPLLVNINPC</sequence>
<proteinExistence type="predicted"/>
<dbReference type="EMBL" id="MU003525">
    <property type="protein sequence ID" value="KAF2466260.1"/>
    <property type="molecule type" value="Genomic_DNA"/>
</dbReference>
<evidence type="ECO:0000313" key="1">
    <source>
        <dbReference type="EMBL" id="KAF2466260.1"/>
    </source>
</evidence>
<reference evidence="1" key="1">
    <citation type="journal article" date="2020" name="Stud. Mycol.">
        <title>101 Dothideomycetes genomes: a test case for predicting lifestyles and emergence of pathogens.</title>
        <authorList>
            <person name="Haridas S."/>
            <person name="Albert R."/>
            <person name="Binder M."/>
            <person name="Bloem J."/>
            <person name="Labutti K."/>
            <person name="Salamov A."/>
            <person name="Andreopoulos B."/>
            <person name="Baker S."/>
            <person name="Barry K."/>
            <person name="Bills G."/>
            <person name="Bluhm B."/>
            <person name="Cannon C."/>
            <person name="Castanera R."/>
            <person name="Culley D."/>
            <person name="Daum C."/>
            <person name="Ezra D."/>
            <person name="Gonzalez J."/>
            <person name="Henrissat B."/>
            <person name="Kuo A."/>
            <person name="Liang C."/>
            <person name="Lipzen A."/>
            <person name="Lutzoni F."/>
            <person name="Magnuson J."/>
            <person name="Mondo S."/>
            <person name="Nolan M."/>
            <person name="Ohm R."/>
            <person name="Pangilinan J."/>
            <person name="Park H.-J."/>
            <person name="Ramirez L."/>
            <person name="Alfaro M."/>
            <person name="Sun H."/>
            <person name="Tritt A."/>
            <person name="Yoshinaga Y."/>
            <person name="Zwiers L.-H."/>
            <person name="Turgeon B."/>
            <person name="Goodwin S."/>
            <person name="Spatafora J."/>
            <person name="Crous P."/>
            <person name="Grigoriev I."/>
        </authorList>
    </citation>
    <scope>NUCLEOTIDE SEQUENCE</scope>
    <source>
        <strain evidence="1">ATCC 200398</strain>
    </source>
</reference>
<evidence type="ECO:0000313" key="2">
    <source>
        <dbReference type="Proteomes" id="UP000799755"/>
    </source>
</evidence>
<dbReference type="Proteomes" id="UP000799755">
    <property type="component" value="Unassembled WGS sequence"/>
</dbReference>
<keyword evidence="2" id="KW-1185">Reference proteome</keyword>
<organism evidence="1 2">
    <name type="scientific">Lindgomyces ingoldianus</name>
    <dbReference type="NCBI Taxonomy" id="673940"/>
    <lineage>
        <taxon>Eukaryota</taxon>
        <taxon>Fungi</taxon>
        <taxon>Dikarya</taxon>
        <taxon>Ascomycota</taxon>
        <taxon>Pezizomycotina</taxon>
        <taxon>Dothideomycetes</taxon>
        <taxon>Pleosporomycetidae</taxon>
        <taxon>Pleosporales</taxon>
        <taxon>Lindgomycetaceae</taxon>
        <taxon>Lindgomyces</taxon>
    </lineage>
</organism>
<accession>A0ACB6QH98</accession>
<gene>
    <name evidence="1" type="ORF">BDR25DRAFT_359628</name>
</gene>
<comment type="caution">
    <text evidence="1">The sequence shown here is derived from an EMBL/GenBank/DDBJ whole genome shotgun (WGS) entry which is preliminary data.</text>
</comment>
<name>A0ACB6QH98_9PLEO</name>